<keyword evidence="6" id="KW-0408">Iron</keyword>
<evidence type="ECO:0000256" key="2">
    <source>
        <dbReference type="ARBA" id="ARBA00022475"/>
    </source>
</evidence>
<feature type="domain" description="ABC transporter" evidence="9">
    <location>
        <begin position="4"/>
        <end position="236"/>
    </location>
</feature>
<dbReference type="FunFam" id="3.40.50.300:FF:000425">
    <property type="entry name" value="Probable ABC transporter, ATP-binding subunit"/>
    <property type="match status" value="1"/>
</dbReference>
<evidence type="ECO:0000313" key="11">
    <source>
        <dbReference type="Proteomes" id="UP000510822"/>
    </source>
</evidence>
<dbReference type="InterPro" id="IPR015853">
    <property type="entry name" value="ABC_transpr_FbpC"/>
</dbReference>
<keyword evidence="5 10" id="KW-0067">ATP-binding</keyword>
<dbReference type="PANTHER" id="PTHR42781:SF4">
    <property type="entry name" value="SPERMIDINE_PUTRESCINE IMPORT ATP-BINDING PROTEIN POTA"/>
    <property type="match status" value="1"/>
</dbReference>
<keyword evidence="11" id="KW-1185">Reference proteome</keyword>
<evidence type="ECO:0000256" key="4">
    <source>
        <dbReference type="ARBA" id="ARBA00022741"/>
    </source>
</evidence>
<dbReference type="SUPFAM" id="SSF52540">
    <property type="entry name" value="P-loop containing nucleoside triphosphate hydrolases"/>
    <property type="match status" value="1"/>
</dbReference>
<accession>A0A7D5VCQ6</accession>
<evidence type="ECO:0000313" key="10">
    <source>
        <dbReference type="EMBL" id="QLI83112.1"/>
    </source>
</evidence>
<dbReference type="GO" id="GO:0015408">
    <property type="term" value="F:ABC-type ferric iron transporter activity"/>
    <property type="evidence" value="ECO:0007669"/>
    <property type="project" value="InterPro"/>
</dbReference>
<protein>
    <submittedName>
        <fullName evidence="10">ABC transporter ATP-binding protein</fullName>
    </submittedName>
</protein>
<dbReference type="SUPFAM" id="SSF50331">
    <property type="entry name" value="MOP-like"/>
    <property type="match status" value="1"/>
</dbReference>
<name>A0A7D5VCQ6_9NEIS</name>
<keyword evidence="4" id="KW-0547">Nucleotide-binding</keyword>
<sequence>MSLLTVENISIGFEARNVVAGLSFQLQPGEIACLLGASGCGKTTVLRAIAGFESLRSGSIALNGEQVSAPDKQIPAQLRGVGMVFQDYALFPHLTVAGNVAFGLRHLAKSERQIRVQQMLDMVGLGELGQRYVHELSGGQQQRVALARALAPQPRLLLLDEPFSNLDVELRERLGQEVRAILKQTGTTAILVTHDQREAFAVADQIGVMSEGRICQWGTPYDLYHEPADRFVANFIGEGVLLPARLTAPQCIEFELGQICRTAPVECCVGCEMEVLIRPDDIQHNDASSLKARVLAKAFRGAQFLYTLGLPSGQTLLSLVPSHHNHAIGEDIGIELEMDHLIVFKK</sequence>
<dbReference type="InterPro" id="IPR003593">
    <property type="entry name" value="AAA+_ATPase"/>
</dbReference>
<evidence type="ECO:0000256" key="5">
    <source>
        <dbReference type="ARBA" id="ARBA00022840"/>
    </source>
</evidence>
<dbReference type="Proteomes" id="UP000510822">
    <property type="component" value="Chromosome"/>
</dbReference>
<dbReference type="PROSITE" id="PS50893">
    <property type="entry name" value="ABC_TRANSPORTER_2"/>
    <property type="match status" value="1"/>
</dbReference>
<dbReference type="GO" id="GO:0015697">
    <property type="term" value="P:quaternary ammonium group transport"/>
    <property type="evidence" value="ECO:0007669"/>
    <property type="project" value="UniProtKB-ARBA"/>
</dbReference>
<keyword evidence="2" id="KW-1003">Cell membrane</keyword>
<dbReference type="Pfam" id="PF00005">
    <property type="entry name" value="ABC_tran"/>
    <property type="match status" value="1"/>
</dbReference>
<dbReference type="Gene3D" id="3.40.50.300">
    <property type="entry name" value="P-loop containing nucleotide triphosphate hydrolases"/>
    <property type="match status" value="1"/>
</dbReference>
<evidence type="ECO:0000256" key="3">
    <source>
        <dbReference type="ARBA" id="ARBA00022496"/>
    </source>
</evidence>
<dbReference type="InterPro" id="IPR008995">
    <property type="entry name" value="Mo/tungstate-bd_C_term_dom"/>
</dbReference>
<dbReference type="CDD" id="cd03259">
    <property type="entry name" value="ABC_Carb_Solutes_like"/>
    <property type="match status" value="1"/>
</dbReference>
<reference evidence="10 11" key="1">
    <citation type="journal article" date="2016" name="Int. J. Syst. Evol. Microbiol.">
        <title>Chitinibacter fontanus sp. nov., isolated from a spring.</title>
        <authorList>
            <person name="Sheu S.Y."/>
            <person name="Li Y.S."/>
            <person name="Young C.C."/>
            <person name="Chen W.M."/>
        </authorList>
    </citation>
    <scope>NUCLEOTIDE SEQUENCE [LARGE SCALE GENOMIC DNA]</scope>
    <source>
        <strain evidence="10 11">STM-7</strain>
    </source>
</reference>
<proteinExistence type="predicted"/>
<dbReference type="InterPro" id="IPR013611">
    <property type="entry name" value="Transp-assoc_OB_typ2"/>
</dbReference>
<dbReference type="EMBL" id="CP058952">
    <property type="protein sequence ID" value="QLI83112.1"/>
    <property type="molecule type" value="Genomic_DNA"/>
</dbReference>
<dbReference type="GO" id="GO:0005524">
    <property type="term" value="F:ATP binding"/>
    <property type="evidence" value="ECO:0007669"/>
    <property type="project" value="UniProtKB-KW"/>
</dbReference>
<evidence type="ECO:0000256" key="8">
    <source>
        <dbReference type="ARBA" id="ARBA00023136"/>
    </source>
</evidence>
<dbReference type="Pfam" id="PF08402">
    <property type="entry name" value="TOBE_2"/>
    <property type="match status" value="1"/>
</dbReference>
<keyword evidence="3" id="KW-0410">Iron transport</keyword>
<dbReference type="PROSITE" id="PS00211">
    <property type="entry name" value="ABC_TRANSPORTER_1"/>
    <property type="match status" value="1"/>
</dbReference>
<dbReference type="RefSeq" id="WP_180307181.1">
    <property type="nucleotide sequence ID" value="NZ_CP058952.1"/>
</dbReference>
<evidence type="ECO:0000256" key="6">
    <source>
        <dbReference type="ARBA" id="ARBA00023004"/>
    </source>
</evidence>
<dbReference type="SMART" id="SM00382">
    <property type="entry name" value="AAA"/>
    <property type="match status" value="1"/>
</dbReference>
<dbReference type="InterPro" id="IPR027417">
    <property type="entry name" value="P-loop_NTPase"/>
</dbReference>
<keyword evidence="1" id="KW-0813">Transport</keyword>
<dbReference type="PANTHER" id="PTHR42781">
    <property type="entry name" value="SPERMIDINE/PUTRESCINE IMPORT ATP-BINDING PROTEIN POTA"/>
    <property type="match status" value="1"/>
</dbReference>
<gene>
    <name evidence="10" type="ORF">HZU75_17180</name>
</gene>
<keyword evidence="8" id="KW-0472">Membrane</keyword>
<evidence type="ECO:0000256" key="7">
    <source>
        <dbReference type="ARBA" id="ARBA00023065"/>
    </source>
</evidence>
<dbReference type="GO" id="GO:0043190">
    <property type="term" value="C:ATP-binding cassette (ABC) transporter complex"/>
    <property type="evidence" value="ECO:0007669"/>
    <property type="project" value="InterPro"/>
</dbReference>
<dbReference type="InterPro" id="IPR050093">
    <property type="entry name" value="ABC_SmlMolc_Importer"/>
</dbReference>
<dbReference type="GO" id="GO:0016887">
    <property type="term" value="F:ATP hydrolysis activity"/>
    <property type="evidence" value="ECO:0007669"/>
    <property type="project" value="InterPro"/>
</dbReference>
<dbReference type="InterPro" id="IPR003439">
    <property type="entry name" value="ABC_transporter-like_ATP-bd"/>
</dbReference>
<keyword evidence="7" id="KW-0406">Ion transport</keyword>
<dbReference type="KEGG" id="cfon:HZU75_17180"/>
<dbReference type="AlphaFoldDB" id="A0A7D5VCQ6"/>
<organism evidence="10 11">
    <name type="scientific">Chitinibacter fontanus</name>
    <dbReference type="NCBI Taxonomy" id="1737446"/>
    <lineage>
        <taxon>Bacteria</taxon>
        <taxon>Pseudomonadati</taxon>
        <taxon>Pseudomonadota</taxon>
        <taxon>Betaproteobacteria</taxon>
        <taxon>Neisseriales</taxon>
        <taxon>Chitinibacteraceae</taxon>
        <taxon>Chitinibacter</taxon>
    </lineage>
</organism>
<dbReference type="InterPro" id="IPR017871">
    <property type="entry name" value="ABC_transporter-like_CS"/>
</dbReference>
<evidence type="ECO:0000256" key="1">
    <source>
        <dbReference type="ARBA" id="ARBA00022448"/>
    </source>
</evidence>
<evidence type="ECO:0000259" key="9">
    <source>
        <dbReference type="PROSITE" id="PS50893"/>
    </source>
</evidence>